<reference evidence="2" key="1">
    <citation type="submission" date="2020-05" db="EMBL/GenBank/DDBJ databases">
        <authorList>
            <person name="Chiriac C."/>
            <person name="Salcher M."/>
            <person name="Ghai R."/>
            <person name="Kavagutti S V."/>
        </authorList>
    </citation>
    <scope>NUCLEOTIDE SEQUENCE</scope>
</reference>
<evidence type="ECO:0000256" key="1">
    <source>
        <dbReference type="SAM" id="MobiDB-lite"/>
    </source>
</evidence>
<dbReference type="InterPro" id="IPR022183">
    <property type="entry name" value="DUF3710"/>
</dbReference>
<proteinExistence type="predicted"/>
<dbReference type="EMBL" id="CAEZVO010000004">
    <property type="protein sequence ID" value="CAB4625990.1"/>
    <property type="molecule type" value="Genomic_DNA"/>
</dbReference>
<sequence length="201" mass="21674">MTAEIFTTDKSAPADRRSAGPLDVSEVRDVKPYVDFGAIRIQSREGLEMRLEVEESTSRIVAVSIDYASSSLQLQAFAAPKNEGVWHEIRAQMKESIAAQGGQTQEQIGSLGPELISKIPLTDENGNLSGHRLARFIGVDGPKWFLRGVVGGAALTDPRAAADIDDLFRSVVVVRDDVPMPPKDLLPLTLPAGTVAQPRVS</sequence>
<protein>
    <submittedName>
        <fullName evidence="2">Unannotated protein</fullName>
    </submittedName>
</protein>
<feature type="region of interest" description="Disordered" evidence="1">
    <location>
        <begin position="1"/>
        <end position="21"/>
    </location>
</feature>
<gene>
    <name evidence="2" type="ORF">UFOPK2044_00074</name>
</gene>
<dbReference type="Pfam" id="PF12502">
    <property type="entry name" value="DUF3710"/>
    <property type="match status" value="1"/>
</dbReference>
<name>A0A6J6IN86_9ZZZZ</name>
<dbReference type="AlphaFoldDB" id="A0A6J6IN86"/>
<organism evidence="2">
    <name type="scientific">freshwater metagenome</name>
    <dbReference type="NCBI Taxonomy" id="449393"/>
    <lineage>
        <taxon>unclassified sequences</taxon>
        <taxon>metagenomes</taxon>
        <taxon>ecological metagenomes</taxon>
    </lineage>
</organism>
<evidence type="ECO:0000313" key="2">
    <source>
        <dbReference type="EMBL" id="CAB4625990.1"/>
    </source>
</evidence>
<accession>A0A6J6IN86</accession>